<dbReference type="GO" id="GO:0016746">
    <property type="term" value="F:acyltransferase activity"/>
    <property type="evidence" value="ECO:0007669"/>
    <property type="project" value="UniProtKB-KW"/>
</dbReference>
<dbReference type="Gene3D" id="3.10.129.10">
    <property type="entry name" value="Hotdog Thioesterase"/>
    <property type="match status" value="1"/>
</dbReference>
<keyword evidence="7" id="KW-1185">Reference proteome</keyword>
<dbReference type="PANTHER" id="PTHR43356:SF2">
    <property type="entry name" value="PHOSPHATE ACETYLTRANSFERASE"/>
    <property type="match status" value="1"/>
</dbReference>
<dbReference type="PANTHER" id="PTHR43356">
    <property type="entry name" value="PHOSPHATE ACETYLTRANSFERASE"/>
    <property type="match status" value="1"/>
</dbReference>
<dbReference type="STRING" id="745411.B3C1_16104"/>
<reference evidence="6 7" key="1">
    <citation type="journal article" date="2012" name="J. Bacteriol.">
        <title>Genome Sequence of Gallaecimonas xiamenensis Type Strain 3-C-1.</title>
        <authorList>
            <person name="Lai Q."/>
            <person name="Wang L."/>
            <person name="Wang W."/>
            <person name="Shao Z."/>
        </authorList>
    </citation>
    <scope>NUCLEOTIDE SEQUENCE [LARGE SCALE GENOMIC DNA]</scope>
    <source>
        <strain evidence="6 7">3-C-1</strain>
    </source>
</reference>
<evidence type="ECO:0000256" key="2">
    <source>
        <dbReference type="ARBA" id="ARBA00023239"/>
    </source>
</evidence>
<dbReference type="Pfam" id="PF01575">
    <property type="entry name" value="MaoC_dehydratas"/>
    <property type="match status" value="1"/>
</dbReference>
<dbReference type="Pfam" id="PF01515">
    <property type="entry name" value="PTA_PTB"/>
    <property type="match status" value="1"/>
</dbReference>
<evidence type="ECO:0000256" key="3">
    <source>
        <dbReference type="ARBA" id="ARBA00023315"/>
    </source>
</evidence>
<protein>
    <submittedName>
        <fullName evidence="6">Bifunctional enoyl-CoA hydratase/phosphate acetyltransferase</fullName>
    </submittedName>
</protein>
<feature type="domain" description="Phosphate acetyl/butaryl transferase" evidence="4">
    <location>
        <begin position="237"/>
        <end position="449"/>
    </location>
</feature>
<dbReference type="SUPFAM" id="SSF54637">
    <property type="entry name" value="Thioesterase/thiol ester dehydrase-isomerase"/>
    <property type="match status" value="1"/>
</dbReference>
<evidence type="ECO:0000259" key="4">
    <source>
        <dbReference type="Pfam" id="PF01515"/>
    </source>
</evidence>
<dbReference type="eggNOG" id="COG2030">
    <property type="taxonomic scope" value="Bacteria"/>
</dbReference>
<dbReference type="FunFam" id="3.10.129.10:FF:000042">
    <property type="entry name" value="MaoC domain protein dehydratase"/>
    <property type="match status" value="1"/>
</dbReference>
<comment type="caution">
    <text evidence="6">The sequence shown here is derived from an EMBL/GenBank/DDBJ whole genome shotgun (WGS) entry which is preliminary data.</text>
</comment>
<dbReference type="GO" id="GO:0016836">
    <property type="term" value="F:hydro-lyase activity"/>
    <property type="evidence" value="ECO:0007669"/>
    <property type="project" value="UniProtKB-ARBA"/>
</dbReference>
<accession>K2JE79</accession>
<dbReference type="PATRIC" id="fig|745411.4.peg.3170"/>
<dbReference type="RefSeq" id="WP_008486132.1">
    <property type="nucleotide sequence ID" value="NZ_AMRI01000027.1"/>
</dbReference>
<dbReference type="AlphaFoldDB" id="K2JE79"/>
<keyword evidence="3" id="KW-0012">Acyltransferase</keyword>
<dbReference type="InterPro" id="IPR002539">
    <property type="entry name" value="MaoC-like_dom"/>
</dbReference>
<evidence type="ECO:0000256" key="1">
    <source>
        <dbReference type="ARBA" id="ARBA00022679"/>
    </source>
</evidence>
<name>K2JE79_9GAMM</name>
<evidence type="ECO:0000313" key="7">
    <source>
        <dbReference type="Proteomes" id="UP000006755"/>
    </source>
</evidence>
<evidence type="ECO:0000313" key="6">
    <source>
        <dbReference type="EMBL" id="EKE68924.1"/>
    </source>
</evidence>
<dbReference type="NCBIfam" id="NF006045">
    <property type="entry name" value="PRK08190.1"/>
    <property type="match status" value="1"/>
</dbReference>
<feature type="domain" description="MaoC-like" evidence="5">
    <location>
        <begin position="21"/>
        <end position="115"/>
    </location>
</feature>
<dbReference type="CDD" id="cd03449">
    <property type="entry name" value="R_hydratase"/>
    <property type="match status" value="1"/>
</dbReference>
<dbReference type="InterPro" id="IPR002505">
    <property type="entry name" value="PTA_PTB"/>
</dbReference>
<dbReference type="OrthoDB" id="9774179at2"/>
<dbReference type="InterPro" id="IPR029069">
    <property type="entry name" value="HotDog_dom_sf"/>
</dbReference>
<gene>
    <name evidence="6" type="ORF">B3C1_16104</name>
</gene>
<keyword evidence="2" id="KW-0456">Lyase</keyword>
<dbReference type="Gene3D" id="3.40.718.10">
    <property type="entry name" value="Isopropylmalate Dehydrogenase"/>
    <property type="match status" value="1"/>
</dbReference>
<dbReference type="eggNOG" id="COG0280">
    <property type="taxonomic scope" value="Bacteria"/>
</dbReference>
<sequence>MDAQPLCNLTFDELALGQSASLTRTLTQHDIDLFAVMSGDVNPAHMNPDYAKASLFHGVIGHGMWSGALISTVLGTQLPGPGTIYLGQDIRFLKPVHVGDTITVTLTVKHKATGKPLVEFDCQCHNGKGELVVAGTATVLAPTEHLRLPRPVLPQVELYQDHYQDILARCRTLGAVKTALVHPVNGAALAAALEAAAENLIEPVLVGPKERILAAARDNNIDISPWQLIDVEHSHAAAAKAVELAASGQVAAIMKGALHSDELLGAVVKGSGGLRTERRISHAYIMEVRGYPKPLIITDAAINIAPTLEEKADICQNAITLWHTLFGHHRLPKVALLSAVETVTSRMASTLDAACLCKMADRGQISGALLDGPLALDNAISPQAAREKGIDSPVAGDADILVVPDIEAGNMLAKQLTFLGQANAAGIVLGARVPIILTSRADSLRTRLLSCATAVFLSAARQQGDLK</sequence>
<dbReference type="Proteomes" id="UP000006755">
    <property type="component" value="Unassembled WGS sequence"/>
</dbReference>
<evidence type="ECO:0000259" key="5">
    <source>
        <dbReference type="Pfam" id="PF01575"/>
    </source>
</evidence>
<dbReference type="SUPFAM" id="SSF53659">
    <property type="entry name" value="Isocitrate/Isopropylmalate dehydrogenase-like"/>
    <property type="match status" value="1"/>
</dbReference>
<organism evidence="6 7">
    <name type="scientific">Gallaecimonas xiamenensis 3-C-1</name>
    <dbReference type="NCBI Taxonomy" id="745411"/>
    <lineage>
        <taxon>Bacteria</taxon>
        <taxon>Pseudomonadati</taxon>
        <taxon>Pseudomonadota</taxon>
        <taxon>Gammaproteobacteria</taxon>
        <taxon>Enterobacterales</taxon>
        <taxon>Gallaecimonadaceae</taxon>
        <taxon>Gallaecimonas</taxon>
    </lineage>
</organism>
<dbReference type="InterPro" id="IPR050500">
    <property type="entry name" value="Phos_Acetyltrans/Butyryltrans"/>
</dbReference>
<keyword evidence="1 6" id="KW-0808">Transferase</keyword>
<dbReference type="NCBIfam" id="NF008852">
    <property type="entry name" value="PRK11890.1"/>
    <property type="match status" value="1"/>
</dbReference>
<proteinExistence type="predicted"/>
<dbReference type="EMBL" id="AMRI01000027">
    <property type="protein sequence ID" value="EKE68924.1"/>
    <property type="molecule type" value="Genomic_DNA"/>
</dbReference>